<dbReference type="AlphaFoldDB" id="A0A0A3BBF7"/>
<evidence type="ECO:0000256" key="2">
    <source>
        <dbReference type="ARBA" id="ARBA00022857"/>
    </source>
</evidence>
<evidence type="ECO:0000256" key="5">
    <source>
        <dbReference type="PIRSR" id="PIRSR000097-2"/>
    </source>
</evidence>
<evidence type="ECO:0000256" key="3">
    <source>
        <dbReference type="ARBA" id="ARBA00023002"/>
    </source>
</evidence>
<name>A0A0A3BBF7_9PAST</name>
<comment type="similarity">
    <text evidence="1">Belongs to the aldo/keto reductase family.</text>
</comment>
<keyword evidence="3" id="KW-0560">Oxidoreductase</keyword>
<dbReference type="PROSITE" id="PS00798">
    <property type="entry name" value="ALDOKETO_REDUCTASE_1"/>
    <property type="match status" value="1"/>
</dbReference>
<dbReference type="PRINTS" id="PR00069">
    <property type="entry name" value="ALDKETRDTASE"/>
</dbReference>
<feature type="domain" description="NADP-dependent oxidoreductase" evidence="7">
    <location>
        <begin position="21"/>
        <end position="256"/>
    </location>
</feature>
<accession>A0A0A3BBF7</accession>
<dbReference type="EMBL" id="JSUM01000005">
    <property type="protein sequence ID" value="KGQ70884.1"/>
    <property type="molecule type" value="Genomic_DNA"/>
</dbReference>
<dbReference type="PANTHER" id="PTHR43827:SF3">
    <property type="entry name" value="NADP-DEPENDENT OXIDOREDUCTASE DOMAIN-CONTAINING PROTEIN"/>
    <property type="match status" value="1"/>
</dbReference>
<dbReference type="InterPro" id="IPR036812">
    <property type="entry name" value="NAD(P)_OxRdtase_dom_sf"/>
</dbReference>
<evidence type="ECO:0000313" key="9">
    <source>
        <dbReference type="Proteomes" id="UP000030380"/>
    </source>
</evidence>
<dbReference type="Proteomes" id="UP000030380">
    <property type="component" value="Unassembled WGS sequence"/>
</dbReference>
<sequence>MQTIKLNNGVEMPMLGFGVYQIPTEETEQAVLNALKTGYRLIDTAAAYFNEQAVGAAIKASGIPREEIFVTTKLWIKKRGYEETLTAFQKSLDRLGLEYLDLYLIHQPIGDIYGEWRAMEELYQAGKIRAVGVSNFHPDRLEDLIAHHDIIPAVNQIETHPFYQREEELAFHSKNNIVQQSWASFAEGKNEIFNNPILTVIAQQHGKSVAQVILRWLNQRGVAVIPKSVKAERIAENAAIFNFSLSADEMAKIAELDGKTSLFIDHRNPESVKWLAQWGVDWDI</sequence>
<dbReference type="CDD" id="cd19133">
    <property type="entry name" value="AKR_AKR5F1"/>
    <property type="match status" value="1"/>
</dbReference>
<dbReference type="InterPro" id="IPR020471">
    <property type="entry name" value="AKR"/>
</dbReference>
<dbReference type="InterPro" id="IPR023210">
    <property type="entry name" value="NADP_OxRdtase_dom"/>
</dbReference>
<dbReference type="PIRSF" id="PIRSF000097">
    <property type="entry name" value="AKR"/>
    <property type="match status" value="1"/>
</dbReference>
<dbReference type="OrthoDB" id="9804790at2"/>
<dbReference type="Gene3D" id="3.20.20.100">
    <property type="entry name" value="NADP-dependent oxidoreductase domain"/>
    <property type="match status" value="1"/>
</dbReference>
<dbReference type="GO" id="GO:0016616">
    <property type="term" value="F:oxidoreductase activity, acting on the CH-OH group of donors, NAD or NADP as acceptor"/>
    <property type="evidence" value="ECO:0007669"/>
    <property type="project" value="UniProtKB-ARBA"/>
</dbReference>
<protein>
    <submittedName>
        <fullName evidence="8">2,5-diketo-D-gluconic acid reductase</fullName>
    </submittedName>
</protein>
<feature type="site" description="Lowers pKa of active site Tyr" evidence="6">
    <location>
        <position position="73"/>
    </location>
</feature>
<evidence type="ECO:0000259" key="7">
    <source>
        <dbReference type="Pfam" id="PF00248"/>
    </source>
</evidence>
<dbReference type="FunFam" id="3.20.20.100:FF:000015">
    <property type="entry name" value="Oxidoreductase, aldo/keto reductase family"/>
    <property type="match status" value="1"/>
</dbReference>
<dbReference type="Pfam" id="PF00248">
    <property type="entry name" value="Aldo_ket_red"/>
    <property type="match status" value="1"/>
</dbReference>
<comment type="caution">
    <text evidence="8">The sequence shown here is derived from an EMBL/GenBank/DDBJ whole genome shotgun (WGS) entry which is preliminary data.</text>
</comment>
<proteinExistence type="inferred from homology"/>
<feature type="active site" description="Proton donor" evidence="4">
    <location>
        <position position="48"/>
    </location>
</feature>
<keyword evidence="2" id="KW-0521">NADP</keyword>
<organism evidence="8 9">
    <name type="scientific">Chelonobacter oris</name>
    <dbReference type="NCBI Taxonomy" id="505317"/>
    <lineage>
        <taxon>Bacteria</taxon>
        <taxon>Pseudomonadati</taxon>
        <taxon>Pseudomonadota</taxon>
        <taxon>Gammaproteobacteria</taxon>
        <taxon>Pasteurellales</taxon>
        <taxon>Pasteurellaceae</taxon>
        <taxon>Chelonobacter</taxon>
    </lineage>
</organism>
<dbReference type="InterPro" id="IPR018170">
    <property type="entry name" value="Aldo/ket_reductase_CS"/>
</dbReference>
<reference evidence="8 9" key="1">
    <citation type="submission" date="2014-11" db="EMBL/GenBank/DDBJ databases">
        <title>Draft genome sequence of Chelonobacter oris 1662T, associated with respiratory disease in Hermann's Tortoises.</title>
        <authorList>
            <person name="Kudirkiene E."/>
            <person name="Hansen M.J."/>
            <person name="Bojesen A.M."/>
        </authorList>
    </citation>
    <scope>NUCLEOTIDE SEQUENCE [LARGE SCALE GENOMIC DNA]</scope>
    <source>
        <strain evidence="8 9">1662</strain>
    </source>
</reference>
<dbReference type="SUPFAM" id="SSF51430">
    <property type="entry name" value="NAD(P)-linked oxidoreductase"/>
    <property type="match status" value="1"/>
</dbReference>
<dbReference type="PROSITE" id="PS00063">
    <property type="entry name" value="ALDOKETO_REDUCTASE_3"/>
    <property type="match status" value="1"/>
</dbReference>
<feature type="binding site" evidence="5">
    <location>
        <position position="106"/>
    </location>
    <ligand>
        <name>substrate</name>
    </ligand>
</feature>
<dbReference type="PROSITE" id="PS00062">
    <property type="entry name" value="ALDOKETO_REDUCTASE_2"/>
    <property type="match status" value="1"/>
</dbReference>
<dbReference type="PANTHER" id="PTHR43827">
    <property type="entry name" value="2,5-DIKETO-D-GLUCONIC ACID REDUCTASE"/>
    <property type="match status" value="1"/>
</dbReference>
<evidence type="ECO:0000256" key="6">
    <source>
        <dbReference type="PIRSR" id="PIRSR000097-3"/>
    </source>
</evidence>
<evidence type="ECO:0000256" key="4">
    <source>
        <dbReference type="PIRSR" id="PIRSR000097-1"/>
    </source>
</evidence>
<evidence type="ECO:0000313" key="8">
    <source>
        <dbReference type="EMBL" id="KGQ70884.1"/>
    </source>
</evidence>
<keyword evidence="9" id="KW-1185">Reference proteome</keyword>
<evidence type="ECO:0000256" key="1">
    <source>
        <dbReference type="ARBA" id="ARBA00007905"/>
    </source>
</evidence>
<dbReference type="STRING" id="505317.OA57_04050"/>
<gene>
    <name evidence="8" type="ORF">OA57_04050</name>
</gene>